<protein>
    <submittedName>
        <fullName evidence="7">Glycine cleavage system transcriptional activator</fullName>
    </submittedName>
</protein>
<dbReference type="PRINTS" id="PR00039">
    <property type="entry name" value="HTHLYSR"/>
</dbReference>
<dbReference type="Gene3D" id="3.40.190.10">
    <property type="entry name" value="Periplasmic binding protein-like II"/>
    <property type="match status" value="2"/>
</dbReference>
<dbReference type="GO" id="GO:0003700">
    <property type="term" value="F:DNA-binding transcription factor activity"/>
    <property type="evidence" value="ECO:0007669"/>
    <property type="project" value="InterPro"/>
</dbReference>
<evidence type="ECO:0000256" key="1">
    <source>
        <dbReference type="ARBA" id="ARBA00009437"/>
    </source>
</evidence>
<dbReference type="Proteomes" id="UP000320390">
    <property type="component" value="Chromosome"/>
</dbReference>
<dbReference type="Pfam" id="PF00126">
    <property type="entry name" value="HTH_1"/>
    <property type="match status" value="1"/>
</dbReference>
<accession>A0A518ELA5</accession>
<dbReference type="InterPro" id="IPR036388">
    <property type="entry name" value="WH-like_DNA-bd_sf"/>
</dbReference>
<organism evidence="7 8">
    <name type="scientific">Saltatorellus ferox</name>
    <dbReference type="NCBI Taxonomy" id="2528018"/>
    <lineage>
        <taxon>Bacteria</taxon>
        <taxon>Pseudomonadati</taxon>
        <taxon>Planctomycetota</taxon>
        <taxon>Planctomycetia</taxon>
        <taxon>Planctomycetia incertae sedis</taxon>
        <taxon>Saltatorellus</taxon>
    </lineage>
</organism>
<gene>
    <name evidence="7" type="primary">gcvA</name>
    <name evidence="7" type="ORF">Poly30_03250</name>
</gene>
<dbReference type="PANTHER" id="PTHR30537">
    <property type="entry name" value="HTH-TYPE TRANSCRIPTIONAL REGULATOR"/>
    <property type="match status" value="1"/>
</dbReference>
<dbReference type="GO" id="GO:0006351">
    <property type="term" value="P:DNA-templated transcription"/>
    <property type="evidence" value="ECO:0007669"/>
    <property type="project" value="TreeGrafter"/>
</dbReference>
<dbReference type="InterPro" id="IPR000847">
    <property type="entry name" value="LysR_HTH_N"/>
</dbReference>
<feature type="compositionally biased region" description="Basic and acidic residues" evidence="5">
    <location>
        <begin position="11"/>
        <end position="20"/>
    </location>
</feature>
<evidence type="ECO:0000256" key="4">
    <source>
        <dbReference type="ARBA" id="ARBA00023163"/>
    </source>
</evidence>
<evidence type="ECO:0000256" key="2">
    <source>
        <dbReference type="ARBA" id="ARBA00023015"/>
    </source>
</evidence>
<dbReference type="AlphaFoldDB" id="A0A518ELA5"/>
<proteinExistence type="inferred from homology"/>
<dbReference type="GO" id="GO:0043565">
    <property type="term" value="F:sequence-specific DNA binding"/>
    <property type="evidence" value="ECO:0007669"/>
    <property type="project" value="TreeGrafter"/>
</dbReference>
<dbReference type="PROSITE" id="PS50931">
    <property type="entry name" value="HTH_LYSR"/>
    <property type="match status" value="1"/>
</dbReference>
<sequence length="323" mass="35548">MSVPDEASSESARETDDRELPSLTALTAFEATLRHCSFTGAAKELSRTQGAVSRQVALLESHIGRELFHRENPRLRPTRAAVEFGAKVSTLLARLRGAIADVRQSGPTTDVLHLALLPTFGTTWLIPRIPGFLKAHPDVSVEFTTSLKAFDFDAGDIDAAIHYGSATWPGGRAEKLMSEEVVAVCAPHLRSEVQAPGDFLGKTLLQLVSRPNAWKQWLEAHGAPEVDGRRGPRFEHHMMVVEAARAGLGYALLPDFVADPLLARKELVEAPSGSRFATRSSYWLVYPERSLELPALVAFREWLRQEIRADRGDPKGDKGNSKR</sequence>
<dbReference type="SUPFAM" id="SSF53850">
    <property type="entry name" value="Periplasmic binding protein-like II"/>
    <property type="match status" value="1"/>
</dbReference>
<feature type="region of interest" description="Disordered" evidence="5">
    <location>
        <begin position="1"/>
        <end position="21"/>
    </location>
</feature>
<comment type="similarity">
    <text evidence="1">Belongs to the LysR transcriptional regulatory family.</text>
</comment>
<dbReference type="EMBL" id="CP036434">
    <property type="protein sequence ID" value="QDV04831.1"/>
    <property type="molecule type" value="Genomic_DNA"/>
</dbReference>
<keyword evidence="3" id="KW-0238">DNA-binding</keyword>
<keyword evidence="8" id="KW-1185">Reference proteome</keyword>
<evidence type="ECO:0000256" key="5">
    <source>
        <dbReference type="SAM" id="MobiDB-lite"/>
    </source>
</evidence>
<dbReference type="RefSeq" id="WP_419190825.1">
    <property type="nucleotide sequence ID" value="NZ_CP036434.1"/>
</dbReference>
<dbReference type="SUPFAM" id="SSF46785">
    <property type="entry name" value="Winged helix' DNA-binding domain"/>
    <property type="match status" value="1"/>
</dbReference>
<evidence type="ECO:0000313" key="8">
    <source>
        <dbReference type="Proteomes" id="UP000320390"/>
    </source>
</evidence>
<reference evidence="7 8" key="1">
    <citation type="submission" date="2019-02" db="EMBL/GenBank/DDBJ databases">
        <title>Deep-cultivation of Planctomycetes and their phenomic and genomic characterization uncovers novel biology.</title>
        <authorList>
            <person name="Wiegand S."/>
            <person name="Jogler M."/>
            <person name="Boedeker C."/>
            <person name="Pinto D."/>
            <person name="Vollmers J."/>
            <person name="Rivas-Marin E."/>
            <person name="Kohn T."/>
            <person name="Peeters S.H."/>
            <person name="Heuer A."/>
            <person name="Rast P."/>
            <person name="Oberbeckmann S."/>
            <person name="Bunk B."/>
            <person name="Jeske O."/>
            <person name="Meyerdierks A."/>
            <person name="Storesund J.E."/>
            <person name="Kallscheuer N."/>
            <person name="Luecker S."/>
            <person name="Lage O.M."/>
            <person name="Pohl T."/>
            <person name="Merkel B.J."/>
            <person name="Hornburger P."/>
            <person name="Mueller R.-W."/>
            <person name="Bruemmer F."/>
            <person name="Labrenz M."/>
            <person name="Spormann A.M."/>
            <person name="Op den Camp H."/>
            <person name="Overmann J."/>
            <person name="Amann R."/>
            <person name="Jetten M.S.M."/>
            <person name="Mascher T."/>
            <person name="Medema M.H."/>
            <person name="Devos D.P."/>
            <person name="Kaster A.-K."/>
            <person name="Ovreas L."/>
            <person name="Rohde M."/>
            <person name="Galperin M.Y."/>
            <person name="Jogler C."/>
        </authorList>
    </citation>
    <scope>NUCLEOTIDE SEQUENCE [LARGE SCALE GENOMIC DNA]</scope>
    <source>
        <strain evidence="7 8">Poly30</strain>
    </source>
</reference>
<name>A0A518ELA5_9BACT</name>
<feature type="domain" description="HTH lysR-type" evidence="6">
    <location>
        <begin position="21"/>
        <end position="78"/>
    </location>
</feature>
<keyword evidence="2" id="KW-0805">Transcription regulation</keyword>
<dbReference type="InterPro" id="IPR058163">
    <property type="entry name" value="LysR-type_TF_proteobact-type"/>
</dbReference>
<dbReference type="PANTHER" id="PTHR30537:SF26">
    <property type="entry name" value="GLYCINE CLEAVAGE SYSTEM TRANSCRIPTIONAL ACTIVATOR"/>
    <property type="match status" value="1"/>
</dbReference>
<keyword evidence="4" id="KW-0804">Transcription</keyword>
<evidence type="ECO:0000259" key="6">
    <source>
        <dbReference type="PROSITE" id="PS50931"/>
    </source>
</evidence>
<dbReference type="Gene3D" id="1.10.10.10">
    <property type="entry name" value="Winged helix-like DNA-binding domain superfamily/Winged helix DNA-binding domain"/>
    <property type="match status" value="1"/>
</dbReference>
<evidence type="ECO:0000313" key="7">
    <source>
        <dbReference type="EMBL" id="QDV04831.1"/>
    </source>
</evidence>
<evidence type="ECO:0000256" key="3">
    <source>
        <dbReference type="ARBA" id="ARBA00023125"/>
    </source>
</evidence>
<dbReference type="InterPro" id="IPR036390">
    <property type="entry name" value="WH_DNA-bd_sf"/>
</dbReference>
<dbReference type="Pfam" id="PF03466">
    <property type="entry name" value="LysR_substrate"/>
    <property type="match status" value="1"/>
</dbReference>
<dbReference type="InterPro" id="IPR005119">
    <property type="entry name" value="LysR_subst-bd"/>
</dbReference>